<sequence>MFKFPSDIADYLKKNPEFEDYIKKNRGDGRFVRCEFPHLMGWNALRRPEWMSRSQKYPYFNKPHGIQARTQERLMRPHVNRVKFYRDSDETHSILKKADIFLDDKAQTQMPWGEVRVGNWKKNNNLPVLVKIFDKSKPEWESEDALLGLETCKSKSIGHVNFVHYYGCLENKLMKYHIFEHLSRGNLLDVLKADAQSQSGSKLTEDIIRKMFCQILFAVSHLHDKDMVHRNLKLENILVGEYFDIRIQGLAFLEKTTAQNRGDPQTISRTKCTLDYGPKRYRSPERMKQLGFNPLLDQVWGLGVILYAMFHKKFPFTFVEGDKDQIDKGLERGTLFPRDSYPPGLVPLFEAIFTPEESRPRTWELFDFDWVLGDPDTPSMKRANAIGRYTHEKAKAILNEKARMLKIRKQLFKRYRMFRTDMLRQPNYQVAEMGRAEGMLDTAEGLIGHKPFLQHELPYNFNTLHDYEKLHKNEYWPSLFQFNPIKCKHLGIRRLYCNTSTDPKDMVGNLLRLQDKRVKQYPVPPHKNDPPKRPPLNLEYLDIDDYKL</sequence>
<organism evidence="4 5">
    <name type="scientific">Orchesella dallaii</name>
    <dbReference type="NCBI Taxonomy" id="48710"/>
    <lineage>
        <taxon>Eukaryota</taxon>
        <taxon>Metazoa</taxon>
        <taxon>Ecdysozoa</taxon>
        <taxon>Arthropoda</taxon>
        <taxon>Hexapoda</taxon>
        <taxon>Collembola</taxon>
        <taxon>Entomobryomorpha</taxon>
        <taxon>Entomobryoidea</taxon>
        <taxon>Orchesellidae</taxon>
        <taxon>Orchesellinae</taxon>
        <taxon>Orchesella</taxon>
    </lineage>
</organism>
<protein>
    <recommendedName>
        <fullName evidence="3">Protein kinase domain-containing protein</fullName>
    </recommendedName>
</protein>
<dbReference type="CDD" id="cd00180">
    <property type="entry name" value="PKc"/>
    <property type="match status" value="1"/>
</dbReference>
<dbReference type="PANTHER" id="PTHR24346:SF30">
    <property type="entry name" value="MATERNAL EMBRYONIC LEUCINE ZIPPER KINASE"/>
    <property type="match status" value="1"/>
</dbReference>
<keyword evidence="2" id="KW-0067">ATP-binding</keyword>
<reference evidence="4 5" key="1">
    <citation type="submission" date="2024-08" db="EMBL/GenBank/DDBJ databases">
        <authorList>
            <person name="Cucini C."/>
            <person name="Frati F."/>
        </authorList>
    </citation>
    <scope>NUCLEOTIDE SEQUENCE [LARGE SCALE GENOMIC DNA]</scope>
</reference>
<name>A0ABP1PL66_9HEXA</name>
<proteinExistence type="predicted"/>
<feature type="domain" description="Protein kinase" evidence="3">
    <location>
        <begin position="101"/>
        <end position="371"/>
    </location>
</feature>
<dbReference type="InterPro" id="IPR011009">
    <property type="entry name" value="Kinase-like_dom_sf"/>
</dbReference>
<dbReference type="PROSITE" id="PS50011">
    <property type="entry name" value="PROTEIN_KINASE_DOM"/>
    <property type="match status" value="1"/>
</dbReference>
<keyword evidence="1" id="KW-0547">Nucleotide-binding</keyword>
<keyword evidence="5" id="KW-1185">Reference proteome</keyword>
<dbReference type="EMBL" id="CAXLJM020000004">
    <property type="protein sequence ID" value="CAL8070456.1"/>
    <property type="molecule type" value="Genomic_DNA"/>
</dbReference>
<accession>A0ABP1PL66</accession>
<dbReference type="Proteomes" id="UP001642540">
    <property type="component" value="Unassembled WGS sequence"/>
</dbReference>
<dbReference type="SUPFAM" id="SSF56112">
    <property type="entry name" value="Protein kinase-like (PK-like)"/>
    <property type="match status" value="1"/>
</dbReference>
<evidence type="ECO:0000259" key="3">
    <source>
        <dbReference type="PROSITE" id="PS50011"/>
    </source>
</evidence>
<evidence type="ECO:0000313" key="5">
    <source>
        <dbReference type="Proteomes" id="UP001642540"/>
    </source>
</evidence>
<comment type="caution">
    <text evidence="4">The sequence shown here is derived from an EMBL/GenBank/DDBJ whole genome shotgun (WGS) entry which is preliminary data.</text>
</comment>
<dbReference type="Gene3D" id="1.10.510.10">
    <property type="entry name" value="Transferase(Phosphotransferase) domain 1"/>
    <property type="match status" value="1"/>
</dbReference>
<evidence type="ECO:0000313" key="4">
    <source>
        <dbReference type="EMBL" id="CAL8070456.1"/>
    </source>
</evidence>
<dbReference type="PANTHER" id="PTHR24346">
    <property type="entry name" value="MAP/MICROTUBULE AFFINITY-REGULATING KINASE"/>
    <property type="match status" value="1"/>
</dbReference>
<gene>
    <name evidence="4" type="ORF">ODALV1_LOCUS1250</name>
</gene>
<evidence type="ECO:0000256" key="2">
    <source>
        <dbReference type="ARBA" id="ARBA00022840"/>
    </source>
</evidence>
<dbReference type="InterPro" id="IPR000719">
    <property type="entry name" value="Prot_kinase_dom"/>
</dbReference>
<evidence type="ECO:0000256" key="1">
    <source>
        <dbReference type="ARBA" id="ARBA00022741"/>
    </source>
</evidence>
<dbReference type="Pfam" id="PF00069">
    <property type="entry name" value="Pkinase"/>
    <property type="match status" value="1"/>
</dbReference>